<dbReference type="RefSeq" id="WP_007493642.1">
    <property type="nucleotide sequence ID" value="NZ_AGBF01000019.1"/>
</dbReference>
<protein>
    <submittedName>
        <fullName evidence="1">Uncharacterized protein</fullName>
    </submittedName>
</protein>
<dbReference type="Proteomes" id="UP000004217">
    <property type="component" value="Unassembled WGS sequence"/>
</dbReference>
<sequence>MNSTAAAVQADVTVATIRTWCRAGAVAAVKQAGRWIIDAASLARRIAIGAMKRRPARTETPMIDLAAGYTVTHWTPGERTETITPVVKRSRRPRPVCGHTITVSGLAPLFADRFDAIPESDRAHFLTVFRSALIVITELPDADWAGDPQGRDDGLLRTTYRGDVPGISIADVLDLAARLRTQLAA</sequence>
<organism evidence="1 2">
    <name type="scientific">Streptomyces zinciresistens K42</name>
    <dbReference type="NCBI Taxonomy" id="700597"/>
    <lineage>
        <taxon>Bacteria</taxon>
        <taxon>Bacillati</taxon>
        <taxon>Actinomycetota</taxon>
        <taxon>Actinomycetes</taxon>
        <taxon>Kitasatosporales</taxon>
        <taxon>Streptomycetaceae</taxon>
        <taxon>Streptomyces</taxon>
    </lineage>
</organism>
<gene>
    <name evidence="1" type="ORF">SZN_09381</name>
</gene>
<dbReference type="AlphaFoldDB" id="G2G8Q8"/>
<reference evidence="1 2" key="1">
    <citation type="submission" date="2011-08" db="EMBL/GenBank/DDBJ databases">
        <authorList>
            <person name="Lin Y."/>
            <person name="Hao X."/>
            <person name="Johnstone L."/>
            <person name="Miller S.J."/>
            <person name="Wei G."/>
            <person name="Rensing C."/>
        </authorList>
    </citation>
    <scope>NUCLEOTIDE SEQUENCE [LARGE SCALE GENOMIC DNA]</scope>
    <source>
        <strain evidence="1 2">K42</strain>
    </source>
</reference>
<evidence type="ECO:0000313" key="1">
    <source>
        <dbReference type="EMBL" id="EGX60123.1"/>
    </source>
</evidence>
<dbReference type="EMBL" id="AGBF01000019">
    <property type="protein sequence ID" value="EGX60123.1"/>
    <property type="molecule type" value="Genomic_DNA"/>
</dbReference>
<comment type="caution">
    <text evidence="1">The sequence shown here is derived from an EMBL/GenBank/DDBJ whole genome shotgun (WGS) entry which is preliminary data.</text>
</comment>
<accession>G2G8Q8</accession>
<dbReference type="OrthoDB" id="4222258at2"/>
<name>G2G8Q8_9ACTN</name>
<dbReference type="PATRIC" id="fig|700597.3.peg.1829"/>
<keyword evidence="2" id="KW-1185">Reference proteome</keyword>
<evidence type="ECO:0000313" key="2">
    <source>
        <dbReference type="Proteomes" id="UP000004217"/>
    </source>
</evidence>
<proteinExistence type="predicted"/>